<keyword evidence="1" id="KW-0812">Transmembrane</keyword>
<organism evidence="2 3">
    <name type="scientific">Bacillus mesophilum</name>
    <dbReference type="NCBI Taxonomy" id="1071718"/>
    <lineage>
        <taxon>Bacteria</taxon>
        <taxon>Bacillati</taxon>
        <taxon>Bacillota</taxon>
        <taxon>Bacilli</taxon>
        <taxon>Bacillales</taxon>
        <taxon>Bacillaceae</taxon>
        <taxon>Bacillus</taxon>
    </lineage>
</organism>
<evidence type="ECO:0000313" key="2">
    <source>
        <dbReference type="EMBL" id="KAB2335708.1"/>
    </source>
</evidence>
<comment type="caution">
    <text evidence="2">The sequence shown here is derived from an EMBL/GenBank/DDBJ whole genome shotgun (WGS) entry which is preliminary data.</text>
</comment>
<protein>
    <submittedName>
        <fullName evidence="2">DUF4181 domain-containing protein</fullName>
    </submittedName>
</protein>
<feature type="transmembrane region" description="Helical" evidence="1">
    <location>
        <begin position="97"/>
        <end position="119"/>
    </location>
</feature>
<accession>A0A7V7RQH2</accession>
<gene>
    <name evidence="2" type="ORF">F7732_03835</name>
</gene>
<evidence type="ECO:0000256" key="1">
    <source>
        <dbReference type="SAM" id="Phobius"/>
    </source>
</evidence>
<keyword evidence="3" id="KW-1185">Reference proteome</keyword>
<keyword evidence="1" id="KW-1133">Transmembrane helix</keyword>
<feature type="transmembrane region" description="Helical" evidence="1">
    <location>
        <begin position="71"/>
        <end position="91"/>
    </location>
</feature>
<sequence>MYYNCKNHLKRRSYMYGLDGIFLLKTVLLVAAFLIFMILIEIIMRKWFKLEKRNLFRSAGYVNETHRKIDWFIRGLGIAGMILGFIINSMRGFDDRLWYIAPWTILFLLVLSAETARAVMEKKHAHHPRQYLSTISQIFLIIVLCVSLYLTDFFGLL</sequence>
<dbReference type="Proteomes" id="UP000441354">
    <property type="component" value="Unassembled WGS sequence"/>
</dbReference>
<evidence type="ECO:0000313" key="3">
    <source>
        <dbReference type="Proteomes" id="UP000441354"/>
    </source>
</evidence>
<dbReference type="Pfam" id="PF13789">
    <property type="entry name" value="DUF4181"/>
    <property type="match status" value="1"/>
</dbReference>
<name>A0A7V7RQH2_9BACI</name>
<reference evidence="2 3" key="1">
    <citation type="journal article" date="2014" name="Arch. Microbiol.">
        <title>Bacillus mesophilum sp. nov., strain IITR-54T, a novel 4-chlorobiphenyl dechlorinating bacterium.</title>
        <authorList>
            <person name="Manickam N."/>
            <person name="Singh N.K."/>
            <person name="Bajaj A."/>
            <person name="Kumar R.M."/>
            <person name="Kaur G."/>
            <person name="Kaur N."/>
            <person name="Bala M."/>
            <person name="Kumar A."/>
            <person name="Mayilraj S."/>
        </authorList>
    </citation>
    <scope>NUCLEOTIDE SEQUENCE [LARGE SCALE GENOMIC DNA]</scope>
    <source>
        <strain evidence="2 3">IITR-54</strain>
    </source>
</reference>
<dbReference type="InterPro" id="IPR025441">
    <property type="entry name" value="DUF4181"/>
</dbReference>
<dbReference type="EMBL" id="WBOT01000001">
    <property type="protein sequence ID" value="KAB2335708.1"/>
    <property type="molecule type" value="Genomic_DNA"/>
</dbReference>
<dbReference type="AlphaFoldDB" id="A0A7V7RQH2"/>
<feature type="transmembrane region" description="Helical" evidence="1">
    <location>
        <begin position="131"/>
        <end position="150"/>
    </location>
</feature>
<feature type="transmembrane region" description="Helical" evidence="1">
    <location>
        <begin position="20"/>
        <end position="43"/>
    </location>
</feature>
<proteinExistence type="predicted"/>
<keyword evidence="1" id="KW-0472">Membrane</keyword>